<protein>
    <submittedName>
        <fullName evidence="1">Uncharacterized protein</fullName>
    </submittedName>
</protein>
<dbReference type="AlphaFoldDB" id="A0A2A4SXT8"/>
<sequence length="135" mass="15669">MYKSNIPNQTQKEIQDDIHRMCEEFNANRDPDPILTPEEIAEMRAKVVLNDGIKLADNYETCCEKMQRKADYIDTIYKYGRAWLTSTPNIELLNTLSFIDESLSEIEGSSSIVLSYLSDIERAEYFRKYLSPIEA</sequence>
<dbReference type="Proteomes" id="UP000218113">
    <property type="component" value="Unassembled WGS sequence"/>
</dbReference>
<name>A0A2A4SXT8_9DELT</name>
<evidence type="ECO:0000313" key="1">
    <source>
        <dbReference type="EMBL" id="PCI26153.1"/>
    </source>
</evidence>
<proteinExistence type="predicted"/>
<reference evidence="2" key="1">
    <citation type="submission" date="2017-08" db="EMBL/GenBank/DDBJ databases">
        <title>A dynamic microbial community with high functional redundancy inhabits the cold, oxic subseafloor aquifer.</title>
        <authorList>
            <person name="Tully B.J."/>
            <person name="Wheat C.G."/>
            <person name="Glazer B.T."/>
            <person name="Huber J.A."/>
        </authorList>
    </citation>
    <scope>NUCLEOTIDE SEQUENCE [LARGE SCALE GENOMIC DNA]</scope>
</reference>
<organism evidence="1 2">
    <name type="scientific">SAR324 cluster bacterium</name>
    <dbReference type="NCBI Taxonomy" id="2024889"/>
    <lineage>
        <taxon>Bacteria</taxon>
        <taxon>Deltaproteobacteria</taxon>
        <taxon>SAR324 cluster</taxon>
    </lineage>
</organism>
<accession>A0A2A4SXT8</accession>
<dbReference type="EMBL" id="NVSR01000100">
    <property type="protein sequence ID" value="PCI26153.1"/>
    <property type="molecule type" value="Genomic_DNA"/>
</dbReference>
<comment type="caution">
    <text evidence="1">The sequence shown here is derived from an EMBL/GenBank/DDBJ whole genome shotgun (WGS) entry which is preliminary data.</text>
</comment>
<gene>
    <name evidence="1" type="ORF">COB67_10305</name>
</gene>
<evidence type="ECO:0000313" key="2">
    <source>
        <dbReference type="Proteomes" id="UP000218113"/>
    </source>
</evidence>